<protein>
    <recommendedName>
        <fullName evidence="7">DNA 3'-5' helicase</fullName>
        <ecNumber evidence="7">5.6.2.4</ecNumber>
    </recommendedName>
</protein>
<dbReference type="NCBIfam" id="TIGR00614">
    <property type="entry name" value="recQ_fam"/>
    <property type="match status" value="1"/>
</dbReference>
<dbReference type="GO" id="GO:0005634">
    <property type="term" value="C:nucleus"/>
    <property type="evidence" value="ECO:0007669"/>
    <property type="project" value="TreeGrafter"/>
</dbReference>
<dbReference type="PANTHER" id="PTHR13710:SF108">
    <property type="entry name" value="ATP-DEPENDENT DNA HELICASE Q4"/>
    <property type="match status" value="1"/>
</dbReference>
<dbReference type="PROSITE" id="PS51192">
    <property type="entry name" value="HELICASE_ATP_BIND_1"/>
    <property type="match status" value="1"/>
</dbReference>
<reference evidence="11 12" key="1">
    <citation type="submission" date="2024-03" db="EMBL/GenBank/DDBJ databases">
        <title>The Acrasis kona genome and developmental transcriptomes reveal deep origins of eukaryotic multicellular pathways.</title>
        <authorList>
            <person name="Sheikh S."/>
            <person name="Fu C.-J."/>
            <person name="Brown M.W."/>
            <person name="Baldauf S.L."/>
        </authorList>
    </citation>
    <scope>NUCLEOTIDE SEQUENCE [LARGE SCALE GENOMIC DNA]</scope>
    <source>
        <strain evidence="11 12">ATCC MYA-3509</strain>
    </source>
</reference>
<organism evidence="11 12">
    <name type="scientific">Acrasis kona</name>
    <dbReference type="NCBI Taxonomy" id="1008807"/>
    <lineage>
        <taxon>Eukaryota</taxon>
        <taxon>Discoba</taxon>
        <taxon>Heterolobosea</taxon>
        <taxon>Tetramitia</taxon>
        <taxon>Eutetramitia</taxon>
        <taxon>Acrasidae</taxon>
        <taxon>Acrasis</taxon>
    </lineage>
</organism>
<sequence length="884" mass="101055">MNDRKRKLLESTINDEFSSEIVIKTSGMESVFKPEEKENVSLVACGFGGPSKVRRMDNHLYKIVPNMDEIIEKQKREHEEEMLKRKEEGDGEASEEEAEKKAPAQRKRKDGLVSENFVKYNMKRSSRRGAKTRRYKAKGGGLSMKEMQRLSELNEEDAPKPHNDDDEVEEPYEDKEELSADHHVIDYSLKQLLDPQEGPKLLLKIANKHLYNNIVSFREGQLESIQNILRNESTLVVLPTGQGKSLCYQLPALVLTCNAAIAKRSIVLVVSPLISLMSDQLNQLRAMLSANQTPKDREKVISGVRKGLYKILFISPERLCSDSFLDKLFPEEDNSNVDIAFACVDEAHCVSEWSHNFRPSYLHVRNVLKKRLKVQSILGLTGTATKRAESSIADLLQIKHIVRAPLNRSNLVTTVSRGDPDPFQAILNLLKSERFQDCESIIIYTSQRSDSEQLCAHLQLHSIENVGSYHAGLSPAERKSIQALFLSNRLRIIVATVAFGMGINKPDVRAVIHLNIPRTPESYVQEIGRAGRDGLPAHCHVILRDDDYLKLHSLTRSDSVDQFDVKKFLNMLLQSNEEWIFNTCQLEREMNIKKEVLATMLTYLELVDQNQDEPVVKLISTTVAHKYTLYFMKTHPKELSKQHNVIKAVMDLCGNNKKERYDFDVADVVKNTGRSLEAIEGDILTLRDMREIKYESKDEAFHVKINKKRAQAILSDEQDDDKNTFDGMCDALFRKMKQLEKTGTLKLESMFDVLSRCLITDKQSHHSTQKDKNVTTLQNCLDQYFDDSLQLVDNTSKIIKKEPSDMERSHIVGDMGTLMRKSGTKLIPNGKVLARILYGISTPNYTSQEWYTCGCWGRYKSIDFDFLLQLAIKFHMNFKNRETE</sequence>
<dbReference type="GO" id="GO:0009378">
    <property type="term" value="F:four-way junction helicase activity"/>
    <property type="evidence" value="ECO:0007669"/>
    <property type="project" value="TreeGrafter"/>
</dbReference>
<dbReference type="GO" id="GO:0000724">
    <property type="term" value="P:double-strand break repair via homologous recombination"/>
    <property type="evidence" value="ECO:0007669"/>
    <property type="project" value="TreeGrafter"/>
</dbReference>
<dbReference type="SMART" id="SM00487">
    <property type="entry name" value="DEXDc"/>
    <property type="match status" value="1"/>
</dbReference>
<evidence type="ECO:0000256" key="3">
    <source>
        <dbReference type="ARBA" id="ARBA00022801"/>
    </source>
</evidence>
<dbReference type="InterPro" id="IPR001650">
    <property type="entry name" value="Helicase_C-like"/>
</dbReference>
<comment type="similarity">
    <text evidence="1">Belongs to the helicase family. RecQ subfamily.</text>
</comment>
<dbReference type="GO" id="GO:0005737">
    <property type="term" value="C:cytoplasm"/>
    <property type="evidence" value="ECO:0007669"/>
    <property type="project" value="TreeGrafter"/>
</dbReference>
<dbReference type="PROSITE" id="PS51194">
    <property type="entry name" value="HELICASE_CTER"/>
    <property type="match status" value="1"/>
</dbReference>
<evidence type="ECO:0000256" key="2">
    <source>
        <dbReference type="ARBA" id="ARBA00022741"/>
    </source>
</evidence>
<dbReference type="Pfam" id="PF00270">
    <property type="entry name" value="DEAD"/>
    <property type="match status" value="1"/>
</dbReference>
<dbReference type="InterPro" id="IPR004589">
    <property type="entry name" value="DNA_helicase_ATP-dep_RecQ"/>
</dbReference>
<dbReference type="GO" id="GO:0043138">
    <property type="term" value="F:3'-5' DNA helicase activity"/>
    <property type="evidence" value="ECO:0007669"/>
    <property type="project" value="UniProtKB-EC"/>
</dbReference>
<feature type="domain" description="Helicase C-terminal" evidence="10">
    <location>
        <begin position="422"/>
        <end position="573"/>
    </location>
</feature>
<dbReference type="Proteomes" id="UP001431209">
    <property type="component" value="Unassembled WGS sequence"/>
</dbReference>
<dbReference type="SMART" id="SM00490">
    <property type="entry name" value="HELICc"/>
    <property type="match status" value="1"/>
</dbReference>
<evidence type="ECO:0000313" key="11">
    <source>
        <dbReference type="EMBL" id="KAL0477609.1"/>
    </source>
</evidence>
<keyword evidence="2" id="KW-0547">Nucleotide-binding</keyword>
<evidence type="ECO:0000313" key="12">
    <source>
        <dbReference type="Proteomes" id="UP001431209"/>
    </source>
</evidence>
<evidence type="ECO:0000259" key="9">
    <source>
        <dbReference type="PROSITE" id="PS51192"/>
    </source>
</evidence>
<feature type="compositionally biased region" description="Basic residues" evidence="8">
    <location>
        <begin position="121"/>
        <end position="137"/>
    </location>
</feature>
<evidence type="ECO:0000259" key="10">
    <source>
        <dbReference type="PROSITE" id="PS51194"/>
    </source>
</evidence>
<dbReference type="GO" id="GO:0005694">
    <property type="term" value="C:chromosome"/>
    <property type="evidence" value="ECO:0007669"/>
    <property type="project" value="TreeGrafter"/>
</dbReference>
<dbReference type="EC" id="5.6.2.4" evidence="7"/>
<accession>A0AAW2YKQ6</accession>
<gene>
    <name evidence="11" type="ORF">AKO1_005561</name>
</gene>
<dbReference type="InterPro" id="IPR014001">
    <property type="entry name" value="Helicase_ATP-bd"/>
</dbReference>
<comment type="caution">
    <text evidence="11">The sequence shown here is derived from an EMBL/GenBank/DDBJ whole genome shotgun (WGS) entry which is preliminary data.</text>
</comment>
<evidence type="ECO:0000256" key="5">
    <source>
        <dbReference type="ARBA" id="ARBA00022840"/>
    </source>
</evidence>
<keyword evidence="3" id="KW-0378">Hydrolase</keyword>
<dbReference type="GO" id="GO:0016787">
    <property type="term" value="F:hydrolase activity"/>
    <property type="evidence" value="ECO:0007669"/>
    <property type="project" value="UniProtKB-KW"/>
</dbReference>
<evidence type="ECO:0000256" key="7">
    <source>
        <dbReference type="ARBA" id="ARBA00034808"/>
    </source>
</evidence>
<feature type="compositionally biased region" description="Basic and acidic residues" evidence="8">
    <location>
        <begin position="76"/>
        <end position="88"/>
    </location>
</feature>
<dbReference type="InterPro" id="IPR027417">
    <property type="entry name" value="P-loop_NTPase"/>
</dbReference>
<comment type="catalytic activity">
    <reaction evidence="6">
        <text>Couples ATP hydrolysis with the unwinding of duplex DNA by translocating in the 3'-5' direction.</text>
        <dbReference type="EC" id="5.6.2.4"/>
    </reaction>
</comment>
<dbReference type="InterPro" id="IPR011545">
    <property type="entry name" value="DEAD/DEAH_box_helicase_dom"/>
</dbReference>
<dbReference type="Pfam" id="PF00271">
    <property type="entry name" value="Helicase_C"/>
    <property type="match status" value="1"/>
</dbReference>
<dbReference type="GO" id="GO:0003676">
    <property type="term" value="F:nucleic acid binding"/>
    <property type="evidence" value="ECO:0007669"/>
    <property type="project" value="InterPro"/>
</dbReference>
<evidence type="ECO:0000256" key="1">
    <source>
        <dbReference type="ARBA" id="ARBA00005446"/>
    </source>
</evidence>
<proteinExistence type="inferred from homology"/>
<feature type="compositionally biased region" description="Acidic residues" evidence="8">
    <location>
        <begin position="164"/>
        <end position="175"/>
    </location>
</feature>
<feature type="region of interest" description="Disordered" evidence="8">
    <location>
        <begin position="76"/>
        <end position="175"/>
    </location>
</feature>
<feature type="domain" description="Helicase ATP-binding" evidence="9">
    <location>
        <begin position="225"/>
        <end position="402"/>
    </location>
</feature>
<name>A0AAW2YKQ6_9EUKA</name>
<dbReference type="EMBL" id="JAOPGA020000204">
    <property type="protein sequence ID" value="KAL0477609.1"/>
    <property type="molecule type" value="Genomic_DNA"/>
</dbReference>
<dbReference type="SUPFAM" id="SSF52540">
    <property type="entry name" value="P-loop containing nucleoside triphosphate hydrolases"/>
    <property type="match status" value="1"/>
</dbReference>
<keyword evidence="4 11" id="KW-0347">Helicase</keyword>
<dbReference type="GO" id="GO:0005524">
    <property type="term" value="F:ATP binding"/>
    <property type="evidence" value="ECO:0007669"/>
    <property type="project" value="UniProtKB-KW"/>
</dbReference>
<dbReference type="Gene3D" id="3.40.50.300">
    <property type="entry name" value="P-loop containing nucleotide triphosphate hydrolases"/>
    <property type="match status" value="2"/>
</dbReference>
<evidence type="ECO:0000256" key="4">
    <source>
        <dbReference type="ARBA" id="ARBA00022806"/>
    </source>
</evidence>
<dbReference type="PANTHER" id="PTHR13710">
    <property type="entry name" value="DNA HELICASE RECQ FAMILY MEMBER"/>
    <property type="match status" value="1"/>
</dbReference>
<evidence type="ECO:0000256" key="6">
    <source>
        <dbReference type="ARBA" id="ARBA00034617"/>
    </source>
</evidence>
<evidence type="ECO:0000256" key="8">
    <source>
        <dbReference type="SAM" id="MobiDB-lite"/>
    </source>
</evidence>
<keyword evidence="5" id="KW-0067">ATP-binding</keyword>
<dbReference type="AlphaFoldDB" id="A0AAW2YKQ6"/>
<keyword evidence="12" id="KW-1185">Reference proteome</keyword>